<reference evidence="2 3" key="1">
    <citation type="submission" date="2018-04" db="EMBL/GenBank/DDBJ databases">
        <title>Genomic Encyclopedia of Type Strains, Phase IV (KMG-IV): sequencing the most valuable type-strain genomes for metagenomic binning, comparative biology and taxonomic classification.</title>
        <authorList>
            <person name="Goeker M."/>
        </authorList>
    </citation>
    <scope>NUCLEOTIDE SEQUENCE [LARGE SCALE GENOMIC DNA]</scope>
    <source>
        <strain evidence="2 3">DSM 28688</strain>
    </source>
</reference>
<name>A0A2U1CTP1_9GAMM</name>
<keyword evidence="1" id="KW-0472">Membrane</keyword>
<keyword evidence="1" id="KW-1133">Transmembrane helix</keyword>
<evidence type="ECO:0000313" key="2">
    <source>
        <dbReference type="EMBL" id="PVY70028.1"/>
    </source>
</evidence>
<gene>
    <name evidence="2" type="ORF">C8D92_11058</name>
</gene>
<feature type="transmembrane region" description="Helical" evidence="1">
    <location>
        <begin position="6"/>
        <end position="24"/>
    </location>
</feature>
<dbReference type="AlphaFoldDB" id="A0A2U1CTP1"/>
<sequence>MRHANVVKAIVAAAIIGAAAFVIIKDEPAPPTGDINAIEPVPKQDAP</sequence>
<organism evidence="2 3">
    <name type="scientific">Tamilnaduibacter salinus</name>
    <dbReference type="NCBI Taxonomy" id="1484056"/>
    <lineage>
        <taxon>Bacteria</taxon>
        <taxon>Pseudomonadati</taxon>
        <taxon>Pseudomonadota</taxon>
        <taxon>Gammaproteobacteria</taxon>
        <taxon>Pseudomonadales</taxon>
        <taxon>Marinobacteraceae</taxon>
        <taxon>Tamilnaduibacter</taxon>
    </lineage>
</organism>
<dbReference type="EMBL" id="QEKQ01000010">
    <property type="protein sequence ID" value="PVY70028.1"/>
    <property type="molecule type" value="Genomic_DNA"/>
</dbReference>
<protein>
    <submittedName>
        <fullName evidence="2">Uncharacterized protein</fullName>
    </submittedName>
</protein>
<keyword evidence="1" id="KW-0812">Transmembrane</keyword>
<accession>A0A2U1CTP1</accession>
<proteinExistence type="predicted"/>
<comment type="caution">
    <text evidence="2">The sequence shown here is derived from an EMBL/GenBank/DDBJ whole genome shotgun (WGS) entry which is preliminary data.</text>
</comment>
<dbReference type="RefSeq" id="WP_165819289.1">
    <property type="nucleotide sequence ID" value="NZ_QEKQ01000010.1"/>
</dbReference>
<evidence type="ECO:0000313" key="3">
    <source>
        <dbReference type="Proteomes" id="UP000245887"/>
    </source>
</evidence>
<evidence type="ECO:0000256" key="1">
    <source>
        <dbReference type="SAM" id="Phobius"/>
    </source>
</evidence>
<dbReference type="Proteomes" id="UP000245887">
    <property type="component" value="Unassembled WGS sequence"/>
</dbReference>